<evidence type="ECO:0000313" key="3">
    <source>
        <dbReference type="Proteomes" id="UP000451233"/>
    </source>
</evidence>
<dbReference type="Pfam" id="PF13354">
    <property type="entry name" value="Beta-lactamase2"/>
    <property type="match status" value="1"/>
</dbReference>
<dbReference type="Proteomes" id="UP000451233">
    <property type="component" value="Unassembled WGS sequence"/>
</dbReference>
<accession>A0A7K1Y0R2</accession>
<feature type="domain" description="Beta-lactamase class A catalytic" evidence="1">
    <location>
        <begin position="78"/>
        <end position="210"/>
    </location>
</feature>
<name>A0A7K1Y0R2_9SPHI</name>
<sequence length="414" mass="47944">MMRIFLLLCMLPAMLPAQNKTDKRFLEKLMKAHPDEFGGILSRPGNNEVQILYTQINRDSRNVPHFKSFGYHPDPSWYFYPASTVKLPAVIFALEKINRLKIPGLSRTSVMITDSAFARQTRVNVDSTAANGLPSIEHYIKKILLTSDNDAFNRLFEFIGRAEINEKLRQNGAVHSRILNRLAIGDAGESARHTNPVSFYTGGKLVYRQEAQYDATDYPLKLQNLSRGTGYMDANDKLVNEPYSFADKNVYPIQDQQQVMKKLLFPEAFPGKERFNLTAGDYELIYRYMSMYPTESDFPKYDPKAFWPTYAKMLYYGRDKNALTDPNLRIFNKYGDSYGYVIDNAYIVDFKNKIEFLLTVVVQSNEDGIYNDNKYEYETVCYPFMKNIGQLIYQLELERKRKHIPGLDKFSSVR</sequence>
<organism evidence="2 3">
    <name type="scientific">Hufsiella ginkgonis</name>
    <dbReference type="NCBI Taxonomy" id="2695274"/>
    <lineage>
        <taxon>Bacteria</taxon>
        <taxon>Pseudomonadati</taxon>
        <taxon>Bacteroidota</taxon>
        <taxon>Sphingobacteriia</taxon>
        <taxon>Sphingobacteriales</taxon>
        <taxon>Sphingobacteriaceae</taxon>
        <taxon>Hufsiella</taxon>
    </lineage>
</organism>
<evidence type="ECO:0000259" key="1">
    <source>
        <dbReference type="Pfam" id="PF13354"/>
    </source>
</evidence>
<gene>
    <name evidence="2" type="ORF">GS398_13160</name>
</gene>
<reference evidence="2 3" key="1">
    <citation type="submission" date="2019-11" db="EMBL/GenBank/DDBJ databases">
        <title>Pedobacter sp. HMF7056 Genome sequencing and assembly.</title>
        <authorList>
            <person name="Kang H."/>
            <person name="Kim H."/>
            <person name="Joh K."/>
        </authorList>
    </citation>
    <scope>NUCLEOTIDE SEQUENCE [LARGE SCALE GENOMIC DNA]</scope>
    <source>
        <strain evidence="2 3">HMF7056</strain>
    </source>
</reference>
<dbReference type="InterPro" id="IPR012338">
    <property type="entry name" value="Beta-lactam/transpept-like"/>
</dbReference>
<comment type="caution">
    <text evidence="2">The sequence shown here is derived from an EMBL/GenBank/DDBJ whole genome shotgun (WGS) entry which is preliminary data.</text>
</comment>
<proteinExistence type="predicted"/>
<dbReference type="GO" id="GO:0030655">
    <property type="term" value="P:beta-lactam antibiotic catabolic process"/>
    <property type="evidence" value="ECO:0007669"/>
    <property type="project" value="InterPro"/>
</dbReference>
<dbReference type="GO" id="GO:0008800">
    <property type="term" value="F:beta-lactamase activity"/>
    <property type="evidence" value="ECO:0007669"/>
    <property type="project" value="InterPro"/>
</dbReference>
<dbReference type="AlphaFoldDB" id="A0A7K1Y0R2"/>
<protein>
    <recommendedName>
        <fullName evidence="1">Beta-lactamase class A catalytic domain-containing protein</fullName>
    </recommendedName>
</protein>
<dbReference type="EMBL" id="WVHS01000003">
    <property type="protein sequence ID" value="MXV16256.1"/>
    <property type="molecule type" value="Genomic_DNA"/>
</dbReference>
<dbReference type="SUPFAM" id="SSF56601">
    <property type="entry name" value="beta-lactamase/transpeptidase-like"/>
    <property type="match status" value="1"/>
</dbReference>
<keyword evidence="3" id="KW-1185">Reference proteome</keyword>
<dbReference type="RefSeq" id="WP_160907264.1">
    <property type="nucleotide sequence ID" value="NZ_WVHS01000003.1"/>
</dbReference>
<dbReference type="InterPro" id="IPR045155">
    <property type="entry name" value="Beta-lactam_cat"/>
</dbReference>
<dbReference type="Gene3D" id="3.40.710.10">
    <property type="entry name" value="DD-peptidase/beta-lactamase superfamily"/>
    <property type="match status" value="1"/>
</dbReference>
<evidence type="ECO:0000313" key="2">
    <source>
        <dbReference type="EMBL" id="MXV16256.1"/>
    </source>
</evidence>